<accession>A0A1M4IEF7</accession>
<dbReference type="Proteomes" id="UP000184997">
    <property type="component" value="Unassembled WGS sequence"/>
</dbReference>
<gene>
    <name evidence="2" type="ORF">XTGNCPPB3709_1198</name>
</gene>
<organism evidence="2 3">
    <name type="scientific">Xanthomonas graminis pv. graminis</name>
    <dbReference type="NCBI Taxonomy" id="134874"/>
    <lineage>
        <taxon>Bacteria</taxon>
        <taxon>Pseudomonadati</taxon>
        <taxon>Pseudomonadota</taxon>
        <taxon>Gammaproteobacteria</taxon>
        <taxon>Lysobacterales</taxon>
        <taxon>Lysobacteraceae</taxon>
        <taxon>Xanthomonas</taxon>
        <taxon>Xanthomonas translucens group</taxon>
        <taxon>Xanthomonas graminis</taxon>
    </lineage>
</organism>
<dbReference type="AlphaFoldDB" id="A0A1M4IEF7"/>
<feature type="region of interest" description="Disordered" evidence="1">
    <location>
        <begin position="53"/>
        <end position="92"/>
    </location>
</feature>
<name>A0A1M4IEF7_9XANT</name>
<proteinExistence type="predicted"/>
<dbReference type="EMBL" id="FLUK01000106">
    <property type="protein sequence ID" value="SBV87276.1"/>
    <property type="molecule type" value="Genomic_DNA"/>
</dbReference>
<dbReference type="RefSeq" id="WP_009583548.1">
    <property type="nucleotide sequence ID" value="NZ_FLUK01000106.1"/>
</dbReference>
<protein>
    <submittedName>
        <fullName evidence="2">Uncharacterized protein</fullName>
    </submittedName>
</protein>
<evidence type="ECO:0000313" key="2">
    <source>
        <dbReference type="EMBL" id="SBV87276.1"/>
    </source>
</evidence>
<evidence type="ECO:0000313" key="3">
    <source>
        <dbReference type="Proteomes" id="UP000184997"/>
    </source>
</evidence>
<evidence type="ECO:0000256" key="1">
    <source>
        <dbReference type="SAM" id="MobiDB-lite"/>
    </source>
</evidence>
<sequence>MRAVFLDLDRPRDARVLSIAPATTPAHSGYTGGPISHTAGIHLAKPNYSFEKRQREIAKKKQQDEKDARKREAREAAKAAADAEAKAPDSGN</sequence>
<reference evidence="3" key="1">
    <citation type="submission" date="2016-07" db="EMBL/GenBank/DDBJ databases">
        <authorList>
            <person name="Florea S."/>
            <person name="Webb J.S."/>
            <person name="Jaromczyk J."/>
            <person name="Schardl C.L."/>
        </authorList>
    </citation>
    <scope>NUCLEOTIDE SEQUENCE [LARGE SCALE GENOMIC DNA]</scope>
</reference>